<dbReference type="GO" id="GO:0015990">
    <property type="term" value="P:electron transport coupled proton transport"/>
    <property type="evidence" value="ECO:0007669"/>
    <property type="project" value="TreeGrafter"/>
</dbReference>
<evidence type="ECO:0000313" key="10">
    <source>
        <dbReference type="EMBL" id="GHO43466.1"/>
    </source>
</evidence>
<feature type="domain" description="NADH:quinone oxidoreductase/Mrp antiporter transmembrane" evidence="8">
    <location>
        <begin position="192"/>
        <end position="498"/>
    </location>
</feature>
<dbReference type="GO" id="GO:0042773">
    <property type="term" value="P:ATP synthesis coupled electron transport"/>
    <property type="evidence" value="ECO:0007669"/>
    <property type="project" value="InterPro"/>
</dbReference>
<evidence type="ECO:0000256" key="4">
    <source>
        <dbReference type="ARBA" id="ARBA00023136"/>
    </source>
</evidence>
<evidence type="ECO:0000313" key="11">
    <source>
        <dbReference type="Proteomes" id="UP000612362"/>
    </source>
</evidence>
<feature type="transmembrane region" description="Helical" evidence="7">
    <location>
        <begin position="197"/>
        <end position="217"/>
    </location>
</feature>
<dbReference type="RefSeq" id="WP_220192937.1">
    <property type="nucleotide sequence ID" value="NZ_BNJF01000001.1"/>
</dbReference>
<name>A0A8J3MR60_9CHLR</name>
<gene>
    <name evidence="10" type="ORF">KSX_16290</name>
</gene>
<feature type="transmembrane region" description="Helical" evidence="7">
    <location>
        <begin position="404"/>
        <end position="425"/>
    </location>
</feature>
<feature type="domain" description="NADH-Ubiquinone oxidoreductase (complex I) chain 5 N-terminal" evidence="9">
    <location>
        <begin position="126"/>
        <end position="176"/>
    </location>
</feature>
<dbReference type="PANTHER" id="PTHR42829:SF2">
    <property type="entry name" value="NADH-UBIQUINONE OXIDOREDUCTASE CHAIN 5"/>
    <property type="match status" value="1"/>
</dbReference>
<dbReference type="InterPro" id="IPR001750">
    <property type="entry name" value="ND/Mrp_TM"/>
</dbReference>
<feature type="transmembrane region" description="Helical" evidence="7">
    <location>
        <begin position="343"/>
        <end position="365"/>
    </location>
</feature>
<protein>
    <submittedName>
        <fullName evidence="10">NADH-quinone oxidoreductase subunit L</fullName>
    </submittedName>
</protein>
<dbReference type="GO" id="GO:0003954">
    <property type="term" value="F:NADH dehydrogenase activity"/>
    <property type="evidence" value="ECO:0007669"/>
    <property type="project" value="TreeGrafter"/>
</dbReference>
<dbReference type="Gene3D" id="1.20.5.2700">
    <property type="match status" value="1"/>
</dbReference>
<feature type="transmembrane region" description="Helical" evidence="7">
    <location>
        <begin position="173"/>
        <end position="191"/>
    </location>
</feature>
<feature type="transmembrane region" description="Helical" evidence="7">
    <location>
        <begin position="581"/>
        <end position="599"/>
    </location>
</feature>
<evidence type="ECO:0000256" key="5">
    <source>
        <dbReference type="RuleBase" id="RU000320"/>
    </source>
</evidence>
<dbReference type="AlphaFoldDB" id="A0A8J3MR60"/>
<proteinExistence type="predicted"/>
<evidence type="ECO:0000259" key="9">
    <source>
        <dbReference type="Pfam" id="PF00662"/>
    </source>
</evidence>
<dbReference type="Pfam" id="PF00361">
    <property type="entry name" value="Proton_antipo_M"/>
    <property type="match status" value="1"/>
</dbReference>
<feature type="transmembrane region" description="Helical" evidence="7">
    <location>
        <begin position="311"/>
        <end position="331"/>
    </location>
</feature>
<evidence type="ECO:0000256" key="6">
    <source>
        <dbReference type="SAM" id="MobiDB-lite"/>
    </source>
</evidence>
<accession>A0A8J3MR60</accession>
<feature type="transmembrane region" description="Helical" evidence="7">
    <location>
        <begin position="143"/>
        <end position="161"/>
    </location>
</feature>
<comment type="subcellular location">
    <subcellularLocation>
        <location evidence="1">Endomembrane system</location>
        <topology evidence="1">Multi-pass membrane protein</topology>
    </subcellularLocation>
    <subcellularLocation>
        <location evidence="5">Membrane</location>
        <topology evidence="5">Multi-pass membrane protein</topology>
    </subcellularLocation>
</comment>
<feature type="transmembrane region" description="Helical" evidence="7">
    <location>
        <begin position="446"/>
        <end position="465"/>
    </location>
</feature>
<evidence type="ECO:0000256" key="7">
    <source>
        <dbReference type="SAM" id="Phobius"/>
    </source>
</evidence>
<dbReference type="GO" id="GO:0008137">
    <property type="term" value="F:NADH dehydrogenase (ubiquinone) activity"/>
    <property type="evidence" value="ECO:0007669"/>
    <property type="project" value="InterPro"/>
</dbReference>
<organism evidence="10 11">
    <name type="scientific">Ktedonospora formicarum</name>
    <dbReference type="NCBI Taxonomy" id="2778364"/>
    <lineage>
        <taxon>Bacteria</taxon>
        <taxon>Bacillati</taxon>
        <taxon>Chloroflexota</taxon>
        <taxon>Ktedonobacteria</taxon>
        <taxon>Ktedonobacterales</taxon>
        <taxon>Ktedonobacteraceae</taxon>
        <taxon>Ktedonospora</taxon>
    </lineage>
</organism>
<feature type="region of interest" description="Disordered" evidence="6">
    <location>
        <begin position="42"/>
        <end position="68"/>
    </location>
</feature>
<reference evidence="10" key="1">
    <citation type="submission" date="2020-10" db="EMBL/GenBank/DDBJ databases">
        <title>Taxonomic study of unclassified bacteria belonging to the class Ktedonobacteria.</title>
        <authorList>
            <person name="Yabe S."/>
            <person name="Wang C.M."/>
            <person name="Zheng Y."/>
            <person name="Sakai Y."/>
            <person name="Cavaletti L."/>
            <person name="Monciardini P."/>
            <person name="Donadio S."/>
        </authorList>
    </citation>
    <scope>NUCLEOTIDE SEQUENCE</scope>
    <source>
        <strain evidence="10">SOSP1-1</strain>
    </source>
</reference>
<dbReference type="NCBIfam" id="NF005141">
    <property type="entry name" value="PRK06590.1"/>
    <property type="match status" value="1"/>
</dbReference>
<evidence type="ECO:0000259" key="8">
    <source>
        <dbReference type="Pfam" id="PF00361"/>
    </source>
</evidence>
<feature type="transmembrane region" description="Helical" evidence="7">
    <location>
        <begin position="6"/>
        <end position="25"/>
    </location>
</feature>
<dbReference type="PRINTS" id="PR01435">
    <property type="entry name" value="NPOXDRDTASE5"/>
</dbReference>
<feature type="transmembrane region" description="Helical" evidence="7">
    <location>
        <begin position="485"/>
        <end position="507"/>
    </location>
</feature>
<evidence type="ECO:0000256" key="2">
    <source>
        <dbReference type="ARBA" id="ARBA00022692"/>
    </source>
</evidence>
<keyword evidence="2 5" id="KW-0812">Transmembrane</keyword>
<dbReference type="EMBL" id="BNJF01000001">
    <property type="protein sequence ID" value="GHO43466.1"/>
    <property type="molecule type" value="Genomic_DNA"/>
</dbReference>
<dbReference type="InterPro" id="IPR003945">
    <property type="entry name" value="NU5C-like"/>
</dbReference>
<keyword evidence="11" id="KW-1185">Reference proteome</keyword>
<feature type="transmembrane region" description="Helical" evidence="7">
    <location>
        <begin position="238"/>
        <end position="257"/>
    </location>
</feature>
<dbReference type="NCBIfam" id="TIGR01974">
    <property type="entry name" value="NDH_I_L"/>
    <property type="match status" value="1"/>
</dbReference>
<dbReference type="InterPro" id="IPR001516">
    <property type="entry name" value="Proton_antipo_N"/>
</dbReference>
<dbReference type="Proteomes" id="UP000612362">
    <property type="component" value="Unassembled WGS sequence"/>
</dbReference>
<dbReference type="GO" id="GO:0016020">
    <property type="term" value="C:membrane"/>
    <property type="evidence" value="ECO:0007669"/>
    <property type="project" value="UniProtKB-SubCell"/>
</dbReference>
<evidence type="ECO:0000256" key="3">
    <source>
        <dbReference type="ARBA" id="ARBA00022989"/>
    </source>
</evidence>
<keyword evidence="3 7" id="KW-1133">Transmembrane helix</keyword>
<dbReference type="PANTHER" id="PTHR42829">
    <property type="entry name" value="NADH-UBIQUINONE OXIDOREDUCTASE CHAIN 5"/>
    <property type="match status" value="1"/>
</dbReference>
<keyword evidence="4 7" id="KW-0472">Membrane</keyword>
<dbReference type="PRINTS" id="PR01434">
    <property type="entry name" value="NADHDHGNASE5"/>
</dbReference>
<feature type="transmembrane region" description="Helical" evidence="7">
    <location>
        <begin position="542"/>
        <end position="561"/>
    </location>
</feature>
<feature type="compositionally biased region" description="Basic and acidic residues" evidence="6">
    <location>
        <begin position="43"/>
        <end position="67"/>
    </location>
</feature>
<sequence>MDLFHYSWLILFAPLLAFVVIIFGTRVLDLLGRPRTVVAGGAHGEHGHGEEVHGEAGDHGGHDAHGLDDDEDPKVPHLSVWAKASAYVALAIMAIACIYSWTLLITTVMHPDALGDKGITVFSYPWVAFGNLQYEIAFHLDKLAITMLVVVTSIALLVQFYSQGYMENSAGYARFYAYLSLFAFSMLVIVFSQNFLVIFIGWELVGLSSYLLIGFWINKRAKPEEQRPSPASASLQAFVTNRVGDVGFIIGIMMLFAHAGSFEFDKILASVQTMDKGLLAVAMILIFCGAIGKSAQVPLHTWLPSAMEGPTPVSALIHAATMVAAGVYMVARTFPLFASADPIAFHVVAWIGAFTAFFAATIALVQSDFKRVLAFSTISQLGYMFVGLGVAGPELGAGPGMFHLFTHAFFKALLFLGAGSVLHGLHHAMHREVQDMRLMGGLATRMPITAATWLIATLAISGFPFFSGFFSKETIIGLAFEHGDWFSYILTLATAGLTAFYMLRAFILAFGGKGGKLGGLWGGTYRGEGHVHESPLTMTIPLMLLAIPSVVAGYWTGFFTYVNPEAEPLNIGHMLTLPDTWIGVAVSFVGLIVAFAIYCRVEPAKIDAFVQRSALLRTVHRVLYNRYYIDDLYNWLVRYVVLGISYLAQAFDTYVVDGIVNGAASVVTLFGRGARRVETGRVQAYMVGFFGGVAVLAVIAFVLITFARG</sequence>
<feature type="transmembrane region" description="Helical" evidence="7">
    <location>
        <begin position="84"/>
        <end position="104"/>
    </location>
</feature>
<dbReference type="GO" id="GO:0012505">
    <property type="term" value="C:endomembrane system"/>
    <property type="evidence" value="ECO:0007669"/>
    <property type="project" value="UniProtKB-SubCell"/>
</dbReference>
<feature type="transmembrane region" description="Helical" evidence="7">
    <location>
        <begin position="277"/>
        <end position="299"/>
    </location>
</feature>
<feature type="transmembrane region" description="Helical" evidence="7">
    <location>
        <begin position="372"/>
        <end position="392"/>
    </location>
</feature>
<comment type="caution">
    <text evidence="10">The sequence shown here is derived from an EMBL/GenBank/DDBJ whole genome shotgun (WGS) entry which is preliminary data.</text>
</comment>
<evidence type="ECO:0000256" key="1">
    <source>
        <dbReference type="ARBA" id="ARBA00004127"/>
    </source>
</evidence>
<dbReference type="InterPro" id="IPR018393">
    <property type="entry name" value="NADHpl_OxRdtase_5_subgr"/>
</dbReference>
<feature type="transmembrane region" description="Helical" evidence="7">
    <location>
        <begin position="684"/>
        <end position="707"/>
    </location>
</feature>
<dbReference type="Pfam" id="PF00662">
    <property type="entry name" value="Proton_antipo_N"/>
    <property type="match status" value="1"/>
</dbReference>